<gene>
    <name evidence="2" type="ORF">AB5J54_18585</name>
</gene>
<dbReference type="EMBL" id="CP163444">
    <property type="protein sequence ID" value="XDQ72385.1"/>
    <property type="molecule type" value="Genomic_DNA"/>
</dbReference>
<reference evidence="2" key="1">
    <citation type="submission" date="2024-07" db="EMBL/GenBank/DDBJ databases">
        <authorList>
            <person name="Yu S.T."/>
        </authorList>
    </citation>
    <scope>NUCLEOTIDE SEQUENCE</scope>
    <source>
        <strain evidence="2">R44</strain>
    </source>
</reference>
<feature type="domain" description="DUF6875" evidence="1">
    <location>
        <begin position="38"/>
        <end position="210"/>
    </location>
</feature>
<accession>A0AB39SYP1</accession>
<dbReference type="AlphaFoldDB" id="A0AB39SYP1"/>
<proteinExistence type="predicted"/>
<evidence type="ECO:0000313" key="2">
    <source>
        <dbReference type="EMBL" id="XDQ72385.1"/>
    </source>
</evidence>
<name>A0AB39SYP1_9ACTN</name>
<dbReference type="Pfam" id="PF21780">
    <property type="entry name" value="DUF6875"/>
    <property type="match status" value="1"/>
</dbReference>
<organism evidence="2">
    <name type="scientific">Streptomyces sp. R44</name>
    <dbReference type="NCBI Taxonomy" id="3238633"/>
    <lineage>
        <taxon>Bacteria</taxon>
        <taxon>Bacillati</taxon>
        <taxon>Actinomycetota</taxon>
        <taxon>Actinomycetes</taxon>
        <taxon>Kitasatosporales</taxon>
        <taxon>Streptomycetaceae</taxon>
        <taxon>Streptomyces</taxon>
    </lineage>
</organism>
<sequence>MSTTTAPATATRRVPAERRRLHIRTEPAGHVFAADLAVVDAWLRDYVGGSHEQLGRTGPVCPFVPPALNDQAVQFHFRYDVDGSTTTGITEALTEELVDFALTMEPQPKSGASLECRLVVMPHTGPDGWQRLDDAYESLKNLAVEAGLMIGQFHPNCDERAVRNTGFRVSVAPIGLLAMRRMAPHDVLFLTGRRDWFEKYDTTFRSHYERGRVRDPLLRELYQAAVDRYELPALTLDEGATR</sequence>
<protein>
    <submittedName>
        <fullName evidence="2">DUF6875 domain-containing protein</fullName>
    </submittedName>
</protein>
<evidence type="ECO:0000259" key="1">
    <source>
        <dbReference type="Pfam" id="PF21780"/>
    </source>
</evidence>
<dbReference type="RefSeq" id="WP_369145030.1">
    <property type="nucleotide sequence ID" value="NZ_CP163444.1"/>
</dbReference>
<dbReference type="InterPro" id="IPR049240">
    <property type="entry name" value="DUF6875"/>
</dbReference>